<name>A0A7Y9E253_9PSEU</name>
<feature type="region of interest" description="Disordered" evidence="1">
    <location>
        <begin position="202"/>
        <end position="236"/>
    </location>
</feature>
<dbReference type="EMBL" id="JACCBN010000001">
    <property type="protein sequence ID" value="NYD39859.1"/>
    <property type="molecule type" value="Genomic_DNA"/>
</dbReference>
<protein>
    <recommendedName>
        <fullName evidence="4">DUF4913 domain-containing protein</fullName>
    </recommendedName>
</protein>
<proteinExistence type="predicted"/>
<evidence type="ECO:0000313" key="2">
    <source>
        <dbReference type="EMBL" id="NYD39859.1"/>
    </source>
</evidence>
<dbReference type="RefSeq" id="WP_179797123.1">
    <property type="nucleotide sequence ID" value="NZ_BAABHP010000002.1"/>
</dbReference>
<feature type="compositionally biased region" description="Low complexity" evidence="1">
    <location>
        <begin position="213"/>
        <end position="223"/>
    </location>
</feature>
<accession>A0A7Y9E253</accession>
<reference evidence="2 3" key="1">
    <citation type="submission" date="2020-07" db="EMBL/GenBank/DDBJ databases">
        <title>Sequencing the genomes of 1000 actinobacteria strains.</title>
        <authorList>
            <person name="Klenk H.-P."/>
        </authorList>
    </citation>
    <scope>NUCLEOTIDE SEQUENCE [LARGE SCALE GENOMIC DNA]</scope>
    <source>
        <strain evidence="2 3">DSM 45772</strain>
    </source>
</reference>
<evidence type="ECO:0008006" key="4">
    <source>
        <dbReference type="Google" id="ProtNLM"/>
    </source>
</evidence>
<keyword evidence="3" id="KW-1185">Reference proteome</keyword>
<dbReference type="AlphaFoldDB" id="A0A7Y9E253"/>
<gene>
    <name evidence="2" type="ORF">BJ983_005961</name>
</gene>
<comment type="caution">
    <text evidence="2">The sequence shown here is derived from an EMBL/GenBank/DDBJ whole genome shotgun (WGS) entry which is preliminary data.</text>
</comment>
<organism evidence="2 3">
    <name type="scientific">Actinomycetospora corticicola</name>
    <dbReference type="NCBI Taxonomy" id="663602"/>
    <lineage>
        <taxon>Bacteria</taxon>
        <taxon>Bacillati</taxon>
        <taxon>Actinomycetota</taxon>
        <taxon>Actinomycetes</taxon>
        <taxon>Pseudonocardiales</taxon>
        <taxon>Pseudonocardiaceae</taxon>
        <taxon>Actinomycetospora</taxon>
    </lineage>
</organism>
<evidence type="ECO:0000256" key="1">
    <source>
        <dbReference type="SAM" id="MobiDB-lite"/>
    </source>
</evidence>
<sequence length="236" mass="25262">MTRRPPGATQGGEEFARAEALAGLAREVDGLRRAVTAVTGVPARVDDLARTLAQLADAVTATPTRPGPVPAPSWLAAPREDPEQLAALLGALGEWLGMVFLRYPDASSVLPECWLWHPDVVEELLWLWQAWIAAYEAKGASVQLAGDWHDRQRPGVVRRLKAAVGSCSIERHQTRTGWNERPRSTGTVPGLDAIAQIADWWGTARDQPAPEPSGSSSSSIPGFLGAGPGTGTGRRR</sequence>
<dbReference type="Proteomes" id="UP000535890">
    <property type="component" value="Unassembled WGS sequence"/>
</dbReference>
<feature type="compositionally biased region" description="Gly residues" evidence="1">
    <location>
        <begin position="224"/>
        <end position="236"/>
    </location>
</feature>
<evidence type="ECO:0000313" key="3">
    <source>
        <dbReference type="Proteomes" id="UP000535890"/>
    </source>
</evidence>